<gene>
    <name evidence="20" type="ORF">HAKA00212_LOCUS16307</name>
</gene>
<dbReference type="EC" id="6.1.1.11" evidence="4"/>
<evidence type="ECO:0000256" key="18">
    <source>
        <dbReference type="SAM" id="Coils"/>
    </source>
</evidence>
<dbReference type="InterPro" id="IPR045864">
    <property type="entry name" value="aa-tRNA-synth_II/BPL/LPL"/>
</dbReference>
<dbReference type="EMBL" id="HBIU01035410">
    <property type="protein sequence ID" value="CAE0637530.1"/>
    <property type="molecule type" value="Transcribed_RNA"/>
</dbReference>
<keyword evidence="18" id="KW-0175">Coiled coil</keyword>
<evidence type="ECO:0000256" key="13">
    <source>
        <dbReference type="ARBA" id="ARBA00039158"/>
    </source>
</evidence>
<dbReference type="Gene3D" id="3.30.930.10">
    <property type="entry name" value="Bira Bifunctional Protein, Domain 2"/>
    <property type="match status" value="1"/>
</dbReference>
<feature type="binding site" evidence="17">
    <location>
        <begin position="415"/>
        <end position="418"/>
    </location>
    <ligand>
        <name>ATP</name>
        <dbReference type="ChEBI" id="CHEBI:30616"/>
    </ligand>
</feature>
<feature type="binding site" evidence="16">
    <location>
        <position position="351"/>
    </location>
    <ligand>
        <name>L-serine</name>
        <dbReference type="ChEBI" id="CHEBI:33384"/>
    </ligand>
</feature>
<dbReference type="PANTHER" id="PTHR43697">
    <property type="entry name" value="SERYL-TRNA SYNTHETASE"/>
    <property type="match status" value="1"/>
</dbReference>
<keyword evidence="9" id="KW-0648">Protein biosynthesis</keyword>
<keyword evidence="5" id="KW-0963">Cytoplasm</keyword>
<evidence type="ECO:0000256" key="6">
    <source>
        <dbReference type="ARBA" id="ARBA00022598"/>
    </source>
</evidence>
<evidence type="ECO:0000256" key="12">
    <source>
        <dbReference type="ARBA" id="ARBA00033352"/>
    </source>
</evidence>
<keyword evidence="6" id="KW-0436">Ligase</keyword>
<dbReference type="PIRSF" id="PIRSF001529">
    <property type="entry name" value="Ser-tRNA-synth_IIa"/>
    <property type="match status" value="1"/>
</dbReference>
<comment type="catalytic activity">
    <reaction evidence="14">
        <text>tRNA(Sec) + L-serine + ATP = L-seryl-tRNA(Sec) + AMP + diphosphate + H(+)</text>
        <dbReference type="Rhea" id="RHEA:42580"/>
        <dbReference type="Rhea" id="RHEA-COMP:9742"/>
        <dbReference type="Rhea" id="RHEA-COMP:10128"/>
        <dbReference type="ChEBI" id="CHEBI:15378"/>
        <dbReference type="ChEBI" id="CHEBI:30616"/>
        <dbReference type="ChEBI" id="CHEBI:33019"/>
        <dbReference type="ChEBI" id="CHEBI:33384"/>
        <dbReference type="ChEBI" id="CHEBI:78442"/>
        <dbReference type="ChEBI" id="CHEBI:78533"/>
        <dbReference type="ChEBI" id="CHEBI:456215"/>
        <dbReference type="EC" id="6.1.1.11"/>
    </reaction>
</comment>
<dbReference type="InterPro" id="IPR002314">
    <property type="entry name" value="aa-tRNA-synt_IIb"/>
</dbReference>
<evidence type="ECO:0000256" key="9">
    <source>
        <dbReference type="ARBA" id="ARBA00022917"/>
    </source>
</evidence>
<dbReference type="InterPro" id="IPR002317">
    <property type="entry name" value="Ser-tRNA-ligase_type_1"/>
</dbReference>
<dbReference type="InterPro" id="IPR033729">
    <property type="entry name" value="SerRS_core"/>
</dbReference>
<evidence type="ECO:0000256" key="3">
    <source>
        <dbReference type="ARBA" id="ARBA00010728"/>
    </source>
</evidence>
<evidence type="ECO:0000256" key="5">
    <source>
        <dbReference type="ARBA" id="ARBA00022490"/>
    </source>
</evidence>
<evidence type="ECO:0000259" key="19">
    <source>
        <dbReference type="PROSITE" id="PS50862"/>
    </source>
</evidence>
<protein>
    <recommendedName>
        <fullName evidence="13">Serine--tRNA ligase</fullName>
        <ecNumber evidence="4">6.1.1.11</ecNumber>
    </recommendedName>
    <alternativeName>
        <fullName evidence="11">Seryl-tRNA synthetase</fullName>
    </alternativeName>
    <alternativeName>
        <fullName evidence="12">Seryl-tRNA(Ser/Sec) synthetase</fullName>
    </alternativeName>
</protein>
<dbReference type="Pfam" id="PF02403">
    <property type="entry name" value="Seryl_tRNA_N"/>
    <property type="match status" value="1"/>
</dbReference>
<feature type="binding site" evidence="16">
    <location>
        <position position="452"/>
    </location>
    <ligand>
        <name>L-serine</name>
        <dbReference type="ChEBI" id="CHEBI:33384"/>
    </ligand>
</feature>
<feature type="binding site" evidence="16">
    <location>
        <position position="328"/>
    </location>
    <ligand>
        <name>L-serine</name>
        <dbReference type="ChEBI" id="CHEBI:33384"/>
    </ligand>
</feature>
<comment type="similarity">
    <text evidence="3">Belongs to the class-II aminoacyl-tRNA synthetase family. Type-1 seryl-tRNA synthetase subfamily.</text>
</comment>
<dbReference type="GO" id="GO:0005737">
    <property type="term" value="C:cytoplasm"/>
    <property type="evidence" value="ECO:0007669"/>
    <property type="project" value="UniProtKB-SubCell"/>
</dbReference>
<accession>A0A7S3Y0F1</accession>
<dbReference type="CDD" id="cd00770">
    <property type="entry name" value="SerRS_core"/>
    <property type="match status" value="1"/>
</dbReference>
<reference evidence="20" key="1">
    <citation type="submission" date="2021-01" db="EMBL/GenBank/DDBJ databases">
        <authorList>
            <person name="Corre E."/>
            <person name="Pelletier E."/>
            <person name="Niang G."/>
            <person name="Scheremetjew M."/>
            <person name="Finn R."/>
            <person name="Kale V."/>
            <person name="Holt S."/>
            <person name="Cochrane G."/>
            <person name="Meng A."/>
            <person name="Brown T."/>
            <person name="Cohen L."/>
        </authorList>
    </citation>
    <scope>NUCLEOTIDE SEQUENCE</scope>
    <source>
        <strain evidence="20">CCMP3107</strain>
    </source>
</reference>
<evidence type="ECO:0000256" key="2">
    <source>
        <dbReference type="ARBA" id="ARBA00005045"/>
    </source>
</evidence>
<dbReference type="AlphaFoldDB" id="A0A7S3Y0F1"/>
<evidence type="ECO:0000256" key="15">
    <source>
        <dbReference type="ARBA" id="ARBA00048823"/>
    </source>
</evidence>
<organism evidence="20">
    <name type="scientific">Heterosigma akashiwo</name>
    <name type="common">Chromophytic alga</name>
    <name type="synonym">Heterosigma carterae</name>
    <dbReference type="NCBI Taxonomy" id="2829"/>
    <lineage>
        <taxon>Eukaryota</taxon>
        <taxon>Sar</taxon>
        <taxon>Stramenopiles</taxon>
        <taxon>Ochrophyta</taxon>
        <taxon>Raphidophyceae</taxon>
        <taxon>Chattonellales</taxon>
        <taxon>Chattonellaceae</taxon>
        <taxon>Heterosigma</taxon>
    </lineage>
</organism>
<evidence type="ECO:0000256" key="1">
    <source>
        <dbReference type="ARBA" id="ARBA00004496"/>
    </source>
</evidence>
<name>A0A7S3Y0F1_HETAK</name>
<dbReference type="GO" id="GO:0005524">
    <property type="term" value="F:ATP binding"/>
    <property type="evidence" value="ECO:0007669"/>
    <property type="project" value="UniProtKB-KW"/>
</dbReference>
<dbReference type="SUPFAM" id="SSF55681">
    <property type="entry name" value="Class II aaRS and biotin synthetases"/>
    <property type="match status" value="1"/>
</dbReference>
<sequence length="497" mass="54341">MVLSKVVFVVMVSAFLSATVRNFAYGFTTRTGLGRFRSSPVLFMSTTVARFDPDGAAYDARFVAENPEGIRAHLAARRAGAEQLASVGRIEELSGARRELIGRRDAALGVRKALSAEIGQAMKAGDQELAAAKKAEVEAAKGEAEAAEGRLSEIEEELTALFDSLPNLLDAAVPEGDDDGQNELVREWNTDNLKRGEEYLWHDEIAAKLGGFLPESAARLSGARFSVLAGPVARLERALMQFALDLHTLEHGYLEVATPYIVTRSTLRGTGQLPKFEDDLFKVSHEAAGEDAFLIPTSEVPLTNLHRGEILEGKALPLAFAACTPCFRAEAGSYGRDTRGLLRQHQFNKVELVKICTEEQAKAEHEKLTEDAEKALQLLGLPYRKMRLCSGDIGFGARLCYDLEVWLPGQEAFREVASCSNCADFQGRRMNLRYRTVDENGKKKNAFAHTMNGSGLAVGRALVAVLENYYNPEDGSLTIPEVLRPYMGGLEKIEAAP</sequence>
<feature type="domain" description="Aminoacyl-transfer RNA synthetases class-II family profile" evidence="19">
    <location>
        <begin position="234"/>
        <end position="480"/>
    </location>
</feature>
<comment type="pathway">
    <text evidence="2">Aminoacyl-tRNA biosynthesis; selenocysteinyl-tRNA(Sec) biosynthesis; L-seryl-tRNA(Sec) from L-serine and tRNA(Sec): step 1/1.</text>
</comment>
<dbReference type="PRINTS" id="PR00981">
    <property type="entry name" value="TRNASYNTHSER"/>
</dbReference>
<keyword evidence="8 17" id="KW-0067">ATP-binding</keyword>
<evidence type="ECO:0000256" key="7">
    <source>
        <dbReference type="ARBA" id="ARBA00022741"/>
    </source>
</evidence>
<evidence type="ECO:0000256" key="10">
    <source>
        <dbReference type="ARBA" id="ARBA00023146"/>
    </source>
</evidence>
<dbReference type="InterPro" id="IPR010978">
    <property type="entry name" value="tRNA-bd_arm"/>
</dbReference>
<evidence type="ECO:0000256" key="11">
    <source>
        <dbReference type="ARBA" id="ARBA00031113"/>
    </source>
</evidence>
<feature type="binding site" evidence="16">
    <location>
        <position position="297"/>
    </location>
    <ligand>
        <name>L-serine</name>
        <dbReference type="ChEBI" id="CHEBI:33384"/>
    </ligand>
</feature>
<dbReference type="InterPro" id="IPR015866">
    <property type="entry name" value="Ser-tRNA-synth_1_N"/>
</dbReference>
<evidence type="ECO:0000313" key="20">
    <source>
        <dbReference type="EMBL" id="CAE0637530.1"/>
    </source>
</evidence>
<dbReference type="Gene3D" id="1.10.287.40">
    <property type="entry name" value="Serine-tRNA synthetase, tRNA binding domain"/>
    <property type="match status" value="1"/>
</dbReference>
<evidence type="ECO:0000256" key="17">
    <source>
        <dbReference type="PIRSR" id="PIRSR001529-2"/>
    </source>
</evidence>
<feature type="coiled-coil region" evidence="18">
    <location>
        <begin position="130"/>
        <end position="164"/>
    </location>
</feature>
<evidence type="ECO:0000256" key="14">
    <source>
        <dbReference type="ARBA" id="ARBA00047929"/>
    </source>
</evidence>
<dbReference type="NCBIfam" id="TIGR00414">
    <property type="entry name" value="serS"/>
    <property type="match status" value="1"/>
</dbReference>
<keyword evidence="10" id="KW-0030">Aminoacyl-tRNA synthetase</keyword>
<keyword evidence="7" id="KW-0547">Nucleotide-binding</keyword>
<evidence type="ECO:0000256" key="4">
    <source>
        <dbReference type="ARBA" id="ARBA00012840"/>
    </source>
</evidence>
<comment type="subcellular location">
    <subcellularLocation>
        <location evidence="1">Cytoplasm</location>
    </subcellularLocation>
</comment>
<evidence type="ECO:0000256" key="16">
    <source>
        <dbReference type="PIRSR" id="PIRSR001529-1"/>
    </source>
</evidence>
<dbReference type="InterPro" id="IPR006195">
    <property type="entry name" value="aa-tRNA-synth_II"/>
</dbReference>
<dbReference type="GO" id="GO:0004828">
    <property type="term" value="F:serine-tRNA ligase activity"/>
    <property type="evidence" value="ECO:0007669"/>
    <property type="project" value="UniProtKB-EC"/>
</dbReference>
<dbReference type="Pfam" id="PF00587">
    <property type="entry name" value="tRNA-synt_2b"/>
    <property type="match status" value="1"/>
</dbReference>
<dbReference type="HAMAP" id="MF_00176">
    <property type="entry name" value="Ser_tRNA_synth_type1"/>
    <property type="match status" value="1"/>
</dbReference>
<dbReference type="PROSITE" id="PS50862">
    <property type="entry name" value="AA_TRNA_LIGASE_II"/>
    <property type="match status" value="1"/>
</dbReference>
<dbReference type="InterPro" id="IPR042103">
    <property type="entry name" value="SerRS_1_N_sf"/>
</dbReference>
<dbReference type="PANTHER" id="PTHR43697:SF1">
    <property type="entry name" value="SERINE--TRNA LIGASE"/>
    <property type="match status" value="1"/>
</dbReference>
<dbReference type="GO" id="GO:0006434">
    <property type="term" value="P:seryl-tRNA aminoacylation"/>
    <property type="evidence" value="ECO:0007669"/>
    <property type="project" value="InterPro"/>
</dbReference>
<dbReference type="SUPFAM" id="SSF46589">
    <property type="entry name" value="tRNA-binding arm"/>
    <property type="match status" value="1"/>
</dbReference>
<evidence type="ECO:0000256" key="8">
    <source>
        <dbReference type="ARBA" id="ARBA00022840"/>
    </source>
</evidence>
<proteinExistence type="inferred from homology"/>
<comment type="catalytic activity">
    <reaction evidence="15">
        <text>tRNA(Ser) + L-serine + ATP = L-seryl-tRNA(Ser) + AMP + diphosphate + H(+)</text>
        <dbReference type="Rhea" id="RHEA:12292"/>
        <dbReference type="Rhea" id="RHEA-COMP:9669"/>
        <dbReference type="Rhea" id="RHEA-COMP:9703"/>
        <dbReference type="ChEBI" id="CHEBI:15378"/>
        <dbReference type="ChEBI" id="CHEBI:30616"/>
        <dbReference type="ChEBI" id="CHEBI:33019"/>
        <dbReference type="ChEBI" id="CHEBI:33384"/>
        <dbReference type="ChEBI" id="CHEBI:78442"/>
        <dbReference type="ChEBI" id="CHEBI:78533"/>
        <dbReference type="ChEBI" id="CHEBI:456215"/>
        <dbReference type="EC" id="6.1.1.11"/>
    </reaction>
</comment>
<feature type="binding site" evidence="17">
    <location>
        <begin position="328"/>
        <end position="330"/>
    </location>
    <ligand>
        <name>ATP</name>
        <dbReference type="ChEBI" id="CHEBI:30616"/>
    </ligand>
</feature>